<accession>A0A146FPW2</accession>
<dbReference type="VEuPathDB" id="FungiDB:ASPFODRAFT_50926"/>
<dbReference type="InterPro" id="IPR058841">
    <property type="entry name" value="HTH_76"/>
</dbReference>
<dbReference type="RefSeq" id="XP_041542757.1">
    <property type="nucleotide sequence ID" value="XM_041689032.1"/>
</dbReference>
<sequence length="160" mass="17820">MAQLQPSENELFERLSSYPFSTDREFAVGLSIILGHPESPASEEEINRNDDLTLQAKCFYFSRKEKLMPPLEFSAYKAWLESASKVKSADLSSPSPTVNVPNSKEEPAYPSSFAHIVELITTGQPIPGIQQIPDTVLTGHDTPSEKPERRKPWEKGTASQ</sequence>
<feature type="domain" description="Peroxisomal membrane protein PEX14-like KPWE" evidence="2">
    <location>
        <begin position="109"/>
        <end position="155"/>
    </location>
</feature>
<reference evidence="4" key="3">
    <citation type="submission" date="2021-01" db="EMBL/GenBank/DDBJ databases">
        <authorList>
            <consortium name="Aspergillus luchuensis mut. kawachii IFO 4304 genome sequencing consortium"/>
            <person name="Kazuki M."/>
            <person name="Futagami T."/>
        </authorList>
    </citation>
    <scope>NUCLEOTIDE SEQUENCE</scope>
    <source>
        <strain evidence="4">IFO 4308</strain>
    </source>
</reference>
<evidence type="ECO:0000259" key="2">
    <source>
        <dbReference type="Pfam" id="PF17733"/>
    </source>
</evidence>
<dbReference type="AlphaFoldDB" id="A0A146FPW2"/>
<dbReference type="Proteomes" id="UP000075230">
    <property type="component" value="Unassembled WGS sequence"/>
</dbReference>
<evidence type="ECO:0000313" key="4">
    <source>
        <dbReference type="EMBL" id="BCR98994.1"/>
    </source>
</evidence>
<feature type="compositionally biased region" description="Low complexity" evidence="1">
    <location>
        <begin position="92"/>
        <end position="102"/>
    </location>
</feature>
<dbReference type="GeneID" id="64960317"/>
<feature type="region of interest" description="Disordered" evidence="1">
    <location>
        <begin position="86"/>
        <end position="107"/>
    </location>
</feature>
<evidence type="ECO:0000259" key="3">
    <source>
        <dbReference type="Pfam" id="PF25871"/>
    </source>
</evidence>
<dbReference type="KEGG" id="aluc:AKAW2_40678S"/>
<dbReference type="OrthoDB" id="9936937at2759"/>
<reference evidence="6" key="2">
    <citation type="submission" date="2016-02" db="EMBL/GenBank/DDBJ databases">
        <title>Genome sequencing of Aspergillus luchuensis NBRC 4314.</title>
        <authorList>
            <person name="Yamada O."/>
        </authorList>
    </citation>
    <scope>NUCLEOTIDE SEQUENCE [LARGE SCALE GENOMIC DNA]</scope>
    <source>
        <strain evidence="6">RIB 2604</strain>
    </source>
</reference>
<feature type="compositionally biased region" description="Basic and acidic residues" evidence="1">
    <location>
        <begin position="142"/>
        <end position="154"/>
    </location>
</feature>
<proteinExistence type="predicted"/>
<evidence type="ECO:0000313" key="6">
    <source>
        <dbReference type="Proteomes" id="UP000075230"/>
    </source>
</evidence>
<evidence type="ECO:0000313" key="7">
    <source>
        <dbReference type="Proteomes" id="UP000661280"/>
    </source>
</evidence>
<dbReference type="Proteomes" id="UP000661280">
    <property type="component" value="Chromosome 4"/>
</dbReference>
<dbReference type="EMBL" id="AP024428">
    <property type="protein sequence ID" value="BCR98994.1"/>
    <property type="molecule type" value="Genomic_DNA"/>
</dbReference>
<dbReference type="EMBL" id="BCWF01000023">
    <property type="protein sequence ID" value="GAT27658.1"/>
    <property type="molecule type" value="Genomic_DNA"/>
</dbReference>
<reference evidence="4" key="4">
    <citation type="submission" date="2021-02" db="EMBL/GenBank/DDBJ databases">
        <title>Aspergillus luchuensis mut. kawachii IFO 4304 genome sequence.</title>
        <authorList>
            <person name="Mori K."/>
            <person name="Kadooka C."/>
            <person name="Goto M."/>
            <person name="Futagami T."/>
        </authorList>
    </citation>
    <scope>NUCLEOTIDE SEQUENCE</scope>
    <source>
        <strain evidence="4">IFO 4308</strain>
    </source>
</reference>
<organism evidence="5 6">
    <name type="scientific">Aspergillus kawachii</name>
    <name type="common">White koji mold</name>
    <name type="synonym">Aspergillus awamori var. kawachi</name>
    <dbReference type="NCBI Taxonomy" id="1069201"/>
    <lineage>
        <taxon>Eukaryota</taxon>
        <taxon>Fungi</taxon>
        <taxon>Dikarya</taxon>
        <taxon>Ascomycota</taxon>
        <taxon>Pezizomycotina</taxon>
        <taxon>Eurotiomycetes</taxon>
        <taxon>Eurotiomycetidae</taxon>
        <taxon>Eurotiales</taxon>
        <taxon>Aspergillaceae</taxon>
        <taxon>Aspergillus</taxon>
        <taxon>Aspergillus subgen. Circumdati</taxon>
    </lineage>
</organism>
<dbReference type="InterPro" id="IPR040554">
    <property type="entry name" value="KPWE_PEX14_dom"/>
</dbReference>
<reference evidence="5 6" key="1">
    <citation type="journal article" date="2016" name="DNA Res.">
        <title>Genome sequence of Aspergillus luchuensis NBRC 4314.</title>
        <authorList>
            <person name="Yamada O."/>
            <person name="Machida M."/>
            <person name="Hosoyama A."/>
            <person name="Goto M."/>
            <person name="Takahashi T."/>
            <person name="Futagami T."/>
            <person name="Yamagata Y."/>
            <person name="Takeuchi M."/>
            <person name="Kobayashi T."/>
            <person name="Koike H."/>
            <person name="Abe K."/>
            <person name="Asai K."/>
            <person name="Arita M."/>
            <person name="Fujita N."/>
            <person name="Fukuda K."/>
            <person name="Higa K."/>
            <person name="Horikawa H."/>
            <person name="Ishikawa T."/>
            <person name="Jinno K."/>
            <person name="Kato Y."/>
            <person name="Kirimura K."/>
            <person name="Mizutani O."/>
            <person name="Nakasone K."/>
            <person name="Sano M."/>
            <person name="Shiraishi Y."/>
            <person name="Tsukahara M."/>
            <person name="Gomi K."/>
        </authorList>
    </citation>
    <scope>NUCLEOTIDE SEQUENCE [LARGE SCALE GENOMIC DNA]</scope>
    <source>
        <strain evidence="5 6">RIB 2604</strain>
    </source>
</reference>
<name>A0A146FPW2_ASPKA</name>
<protein>
    <submittedName>
        <fullName evidence="5">Uncharacterized protein</fullName>
    </submittedName>
</protein>
<evidence type="ECO:0000256" key="1">
    <source>
        <dbReference type="SAM" id="MobiDB-lite"/>
    </source>
</evidence>
<gene>
    <name evidence="4" type="ORF">AKAW2_40678S</name>
    <name evidence="5" type="ORF">RIB2604_02300140</name>
</gene>
<dbReference type="PANTHER" id="PTHR36855:SF1">
    <property type="entry name" value="PEROXISOME MEMBRANE ANCHOR PROTEIN PEX14P N-TERMINAL DOMAIN-CONTAINING PROTEIN"/>
    <property type="match status" value="1"/>
</dbReference>
<dbReference type="Pfam" id="PF25871">
    <property type="entry name" value="HTH_76"/>
    <property type="match status" value="1"/>
</dbReference>
<evidence type="ECO:0000313" key="5">
    <source>
        <dbReference type="EMBL" id="GAT27658.1"/>
    </source>
</evidence>
<dbReference type="Pfam" id="PF17733">
    <property type="entry name" value="KPWE_dom"/>
    <property type="match status" value="1"/>
</dbReference>
<feature type="region of interest" description="Disordered" evidence="1">
    <location>
        <begin position="124"/>
        <end position="160"/>
    </location>
</feature>
<feature type="domain" description="PEX14-like helix-turn-helix" evidence="3">
    <location>
        <begin position="10"/>
        <end position="82"/>
    </location>
</feature>
<dbReference type="PANTHER" id="PTHR36855">
    <property type="entry name" value="CHROMOSOME 10, WHOLE GENOME SHOTGUN SEQUENCE"/>
    <property type="match status" value="1"/>
</dbReference>
<keyword evidence="7" id="KW-1185">Reference proteome</keyword>